<protein>
    <submittedName>
        <fullName evidence="1">Uncharacterized protein</fullName>
    </submittedName>
</protein>
<comment type="caution">
    <text evidence="1">The sequence shown here is derived from an EMBL/GenBank/DDBJ whole genome shotgun (WGS) entry which is preliminary data.</text>
</comment>
<reference evidence="1 2" key="1">
    <citation type="submission" date="2015-12" db="EMBL/GenBank/DDBJ databases">
        <title>Draft genome sequence of Moniliophthora roreri, the causal agent of frosty pod rot of cacao.</title>
        <authorList>
            <person name="Aime M.C."/>
            <person name="Diaz-Valderrama J.R."/>
            <person name="Kijpornyongpan T."/>
            <person name="Phillips-Mora W."/>
        </authorList>
    </citation>
    <scope>NUCLEOTIDE SEQUENCE [LARGE SCALE GENOMIC DNA]</scope>
    <source>
        <strain evidence="1 2">MCA 2952</strain>
    </source>
</reference>
<dbReference type="EMBL" id="LATX01001841">
    <property type="protein sequence ID" value="KTB37569.1"/>
    <property type="molecule type" value="Genomic_DNA"/>
</dbReference>
<gene>
    <name evidence="1" type="ORF">WG66_9853</name>
</gene>
<sequence>MDRKDYKHTLTNLLFPFKPYTSIYHIIRGTLL</sequence>
<dbReference type="AlphaFoldDB" id="A0A0W0FMQ1"/>
<name>A0A0W0FMQ1_MONRR</name>
<dbReference type="Proteomes" id="UP000054988">
    <property type="component" value="Unassembled WGS sequence"/>
</dbReference>
<evidence type="ECO:0000313" key="1">
    <source>
        <dbReference type="EMBL" id="KTB37569.1"/>
    </source>
</evidence>
<evidence type="ECO:0000313" key="2">
    <source>
        <dbReference type="Proteomes" id="UP000054988"/>
    </source>
</evidence>
<organism evidence="1 2">
    <name type="scientific">Moniliophthora roreri</name>
    <name type="common">Frosty pod rot fungus</name>
    <name type="synonym">Monilia roreri</name>
    <dbReference type="NCBI Taxonomy" id="221103"/>
    <lineage>
        <taxon>Eukaryota</taxon>
        <taxon>Fungi</taxon>
        <taxon>Dikarya</taxon>
        <taxon>Basidiomycota</taxon>
        <taxon>Agaricomycotina</taxon>
        <taxon>Agaricomycetes</taxon>
        <taxon>Agaricomycetidae</taxon>
        <taxon>Agaricales</taxon>
        <taxon>Marasmiineae</taxon>
        <taxon>Marasmiaceae</taxon>
        <taxon>Moniliophthora</taxon>
    </lineage>
</organism>
<accession>A0A0W0FMQ1</accession>
<proteinExistence type="predicted"/>